<name>A0AAW1ILW4_SAPOF</name>
<feature type="domain" description="Translation initiation factor 3 N-terminal" evidence="5">
    <location>
        <begin position="96"/>
        <end position="162"/>
    </location>
</feature>
<accession>A0AAW1ILW4</accession>
<dbReference type="PANTHER" id="PTHR10938:SF4">
    <property type="entry name" value="TRANSLATION INITIATION FACTOR IF3-1, MITOCHONDRIAL"/>
    <property type="match status" value="1"/>
</dbReference>
<evidence type="ECO:0000256" key="2">
    <source>
        <dbReference type="ARBA" id="ARBA00022540"/>
    </source>
</evidence>
<dbReference type="InterPro" id="IPR001288">
    <property type="entry name" value="Translation_initiation_fac_3"/>
</dbReference>
<organism evidence="6 7">
    <name type="scientific">Saponaria officinalis</name>
    <name type="common">Common soapwort</name>
    <name type="synonym">Lychnis saponaria</name>
    <dbReference type="NCBI Taxonomy" id="3572"/>
    <lineage>
        <taxon>Eukaryota</taxon>
        <taxon>Viridiplantae</taxon>
        <taxon>Streptophyta</taxon>
        <taxon>Embryophyta</taxon>
        <taxon>Tracheophyta</taxon>
        <taxon>Spermatophyta</taxon>
        <taxon>Magnoliopsida</taxon>
        <taxon>eudicotyledons</taxon>
        <taxon>Gunneridae</taxon>
        <taxon>Pentapetalae</taxon>
        <taxon>Caryophyllales</taxon>
        <taxon>Caryophyllaceae</taxon>
        <taxon>Caryophylleae</taxon>
        <taxon>Saponaria</taxon>
    </lineage>
</organism>
<dbReference type="AlphaFoldDB" id="A0AAW1ILW4"/>
<dbReference type="GO" id="GO:0043022">
    <property type="term" value="F:ribosome binding"/>
    <property type="evidence" value="ECO:0007669"/>
    <property type="project" value="TreeGrafter"/>
</dbReference>
<dbReference type="SUPFAM" id="SSF54364">
    <property type="entry name" value="Translation initiation factor IF3, N-terminal domain"/>
    <property type="match status" value="1"/>
</dbReference>
<feature type="compositionally biased region" description="Low complexity" evidence="4">
    <location>
        <begin position="272"/>
        <end position="288"/>
    </location>
</feature>
<comment type="similarity">
    <text evidence="1">Belongs to the IF-3 family.</text>
</comment>
<dbReference type="Gene3D" id="3.30.110.10">
    <property type="entry name" value="Translation initiation factor 3 (IF-3), C-terminal domain"/>
    <property type="match status" value="1"/>
</dbReference>
<dbReference type="GO" id="GO:0032790">
    <property type="term" value="P:ribosome disassembly"/>
    <property type="evidence" value="ECO:0007669"/>
    <property type="project" value="TreeGrafter"/>
</dbReference>
<sequence length="498" mass="55114">MALLSRIKEVKSNNIFNYLKRSYFQIHNPRLLTNYTLHNPNSDYYHCFRFTNTLNNQTFYGRHEGFIDSRVRFFAAPVQVVTKKVEVKQLNRPRLNDEITAEFVRLVTDEGHSVVSRREAQQRAKELSVDLVEVDPNAKPPVCRVMDYHREMYKKQVKGKEKAKMKSAGSLRKSACKEVRISAKAELKDIKIKIDTVKRMMERGYRVKCTALAAEGRDPSALLAQMSALLEDVAFVEFGPKLDEKQGYVIVRHIKFGPSKKGNKSSKISTPSNSETQTESSASSVSTVDSEESAMDDDDEDSDLELDDEVKTPLHKASTFAQPQAPNFVPDVGPVSQPENRYARKTPNNASPVRNPVRLPYSGTQPPPGFPPGGPRQARGDISPSRNSWPRQNENPSQPRGEIPNGGRQSGNGNNFSPYGGHPTSPTFIGNDSSKSSSFNLFSGAKSNDGDFETGVARKPAVRDNVNPATSKSDGGAAGDNKKWGIFSGEDSLSGRKG</sequence>
<dbReference type="GO" id="GO:0003743">
    <property type="term" value="F:translation initiation factor activity"/>
    <property type="evidence" value="ECO:0007669"/>
    <property type="project" value="UniProtKB-KW"/>
</dbReference>
<keyword evidence="2" id="KW-0396">Initiation factor</keyword>
<dbReference type="InterPro" id="IPR019814">
    <property type="entry name" value="Translation_initiation_fac_3_N"/>
</dbReference>
<feature type="compositionally biased region" description="Polar residues" evidence="4">
    <location>
        <begin position="384"/>
        <end position="398"/>
    </location>
</feature>
<dbReference type="InterPro" id="IPR036788">
    <property type="entry name" value="T_IF-3_C_sf"/>
</dbReference>
<dbReference type="Proteomes" id="UP001443914">
    <property type="component" value="Unassembled WGS sequence"/>
</dbReference>
<feature type="compositionally biased region" description="Pro residues" evidence="4">
    <location>
        <begin position="365"/>
        <end position="374"/>
    </location>
</feature>
<evidence type="ECO:0000256" key="1">
    <source>
        <dbReference type="ARBA" id="ARBA00005439"/>
    </source>
</evidence>
<evidence type="ECO:0000259" key="5">
    <source>
        <dbReference type="Pfam" id="PF05198"/>
    </source>
</evidence>
<protein>
    <recommendedName>
        <fullName evidence="5">Translation initiation factor 3 N-terminal domain-containing protein</fullName>
    </recommendedName>
</protein>
<comment type="caution">
    <text evidence="6">The sequence shown here is derived from an EMBL/GenBank/DDBJ whole genome shotgun (WGS) entry which is preliminary data.</text>
</comment>
<keyword evidence="3" id="KW-0648">Protein biosynthesis</keyword>
<evidence type="ECO:0000256" key="4">
    <source>
        <dbReference type="SAM" id="MobiDB-lite"/>
    </source>
</evidence>
<dbReference type="SUPFAM" id="SSF55200">
    <property type="entry name" value="Translation initiation factor IF3, C-terminal domain"/>
    <property type="match status" value="1"/>
</dbReference>
<dbReference type="PANTHER" id="PTHR10938">
    <property type="entry name" value="TRANSLATION INITIATION FACTOR IF-3"/>
    <property type="match status" value="1"/>
</dbReference>
<dbReference type="EMBL" id="JBDFQZ010000009">
    <property type="protein sequence ID" value="KAK9690730.1"/>
    <property type="molecule type" value="Genomic_DNA"/>
</dbReference>
<dbReference type="InterPro" id="IPR036787">
    <property type="entry name" value="T_IF-3_N_sf"/>
</dbReference>
<dbReference type="NCBIfam" id="TIGR00168">
    <property type="entry name" value="infC"/>
    <property type="match status" value="1"/>
</dbReference>
<gene>
    <name evidence="6" type="ORF">RND81_09G150200</name>
</gene>
<keyword evidence="7" id="KW-1185">Reference proteome</keyword>
<dbReference type="Pfam" id="PF05198">
    <property type="entry name" value="IF3_N"/>
    <property type="match status" value="1"/>
</dbReference>
<evidence type="ECO:0000256" key="3">
    <source>
        <dbReference type="ARBA" id="ARBA00022917"/>
    </source>
</evidence>
<feature type="compositionally biased region" description="Acidic residues" evidence="4">
    <location>
        <begin position="289"/>
        <end position="308"/>
    </location>
</feature>
<proteinExistence type="inferred from homology"/>
<reference evidence="6" key="1">
    <citation type="submission" date="2024-03" db="EMBL/GenBank/DDBJ databases">
        <title>WGS assembly of Saponaria officinalis var. Norfolk2.</title>
        <authorList>
            <person name="Jenkins J."/>
            <person name="Shu S."/>
            <person name="Grimwood J."/>
            <person name="Barry K."/>
            <person name="Goodstein D."/>
            <person name="Schmutz J."/>
            <person name="Leebens-Mack J."/>
            <person name="Osbourn A."/>
        </authorList>
    </citation>
    <scope>NUCLEOTIDE SEQUENCE [LARGE SCALE GENOMIC DNA]</scope>
    <source>
        <strain evidence="6">JIC</strain>
    </source>
</reference>
<dbReference type="Gene3D" id="3.10.20.80">
    <property type="entry name" value="Translation initiation factor 3 (IF-3), N-terminal domain"/>
    <property type="match status" value="1"/>
</dbReference>
<evidence type="ECO:0000313" key="6">
    <source>
        <dbReference type="EMBL" id="KAK9690730.1"/>
    </source>
</evidence>
<evidence type="ECO:0000313" key="7">
    <source>
        <dbReference type="Proteomes" id="UP001443914"/>
    </source>
</evidence>
<feature type="region of interest" description="Disordered" evidence="4">
    <location>
        <begin position="259"/>
        <end position="498"/>
    </location>
</feature>